<dbReference type="EMBL" id="PKPP01007390">
    <property type="protein sequence ID" value="PWA53521.1"/>
    <property type="molecule type" value="Genomic_DNA"/>
</dbReference>
<evidence type="ECO:0000256" key="1">
    <source>
        <dbReference type="SAM" id="Phobius"/>
    </source>
</evidence>
<evidence type="ECO:0000313" key="2">
    <source>
        <dbReference type="EMBL" id="PWA53521.1"/>
    </source>
</evidence>
<accession>A0A2U1LX03</accession>
<keyword evidence="1" id="KW-0472">Membrane</keyword>
<dbReference type="AlphaFoldDB" id="A0A2U1LX03"/>
<keyword evidence="3" id="KW-1185">Reference proteome</keyword>
<organism evidence="2 3">
    <name type="scientific">Artemisia annua</name>
    <name type="common">Sweet wormwood</name>
    <dbReference type="NCBI Taxonomy" id="35608"/>
    <lineage>
        <taxon>Eukaryota</taxon>
        <taxon>Viridiplantae</taxon>
        <taxon>Streptophyta</taxon>
        <taxon>Embryophyta</taxon>
        <taxon>Tracheophyta</taxon>
        <taxon>Spermatophyta</taxon>
        <taxon>Magnoliopsida</taxon>
        <taxon>eudicotyledons</taxon>
        <taxon>Gunneridae</taxon>
        <taxon>Pentapetalae</taxon>
        <taxon>asterids</taxon>
        <taxon>campanulids</taxon>
        <taxon>Asterales</taxon>
        <taxon>Asteraceae</taxon>
        <taxon>Asteroideae</taxon>
        <taxon>Anthemideae</taxon>
        <taxon>Artemisiinae</taxon>
        <taxon>Artemisia</taxon>
    </lineage>
</organism>
<comment type="caution">
    <text evidence="2">The sequence shown here is derived from an EMBL/GenBank/DDBJ whole genome shotgun (WGS) entry which is preliminary data.</text>
</comment>
<dbReference type="Proteomes" id="UP000245207">
    <property type="component" value="Unassembled WGS sequence"/>
</dbReference>
<keyword evidence="1" id="KW-1133">Transmembrane helix</keyword>
<evidence type="ECO:0000313" key="3">
    <source>
        <dbReference type="Proteomes" id="UP000245207"/>
    </source>
</evidence>
<reference evidence="2 3" key="1">
    <citation type="journal article" date="2018" name="Mol. Plant">
        <title>The genome of Artemisia annua provides insight into the evolution of Asteraceae family and artemisinin biosynthesis.</title>
        <authorList>
            <person name="Shen Q."/>
            <person name="Zhang L."/>
            <person name="Liao Z."/>
            <person name="Wang S."/>
            <person name="Yan T."/>
            <person name="Shi P."/>
            <person name="Liu M."/>
            <person name="Fu X."/>
            <person name="Pan Q."/>
            <person name="Wang Y."/>
            <person name="Lv Z."/>
            <person name="Lu X."/>
            <person name="Zhang F."/>
            <person name="Jiang W."/>
            <person name="Ma Y."/>
            <person name="Chen M."/>
            <person name="Hao X."/>
            <person name="Li L."/>
            <person name="Tang Y."/>
            <person name="Lv G."/>
            <person name="Zhou Y."/>
            <person name="Sun X."/>
            <person name="Brodelius P.E."/>
            <person name="Rose J.K.C."/>
            <person name="Tang K."/>
        </authorList>
    </citation>
    <scope>NUCLEOTIDE SEQUENCE [LARGE SCALE GENOMIC DNA]</scope>
    <source>
        <strain evidence="3">cv. Huhao1</strain>
        <tissue evidence="2">Leaf</tissue>
    </source>
</reference>
<keyword evidence="2" id="KW-0762">Sugar transport</keyword>
<proteinExistence type="predicted"/>
<dbReference type="OrthoDB" id="6612291at2759"/>
<gene>
    <name evidence="2" type="ORF">CTI12_AA444230</name>
</gene>
<keyword evidence="1" id="KW-0812">Transmembrane</keyword>
<keyword evidence="2" id="KW-0813">Transport</keyword>
<feature type="transmembrane region" description="Helical" evidence="1">
    <location>
        <begin position="63"/>
        <end position="89"/>
    </location>
</feature>
<sequence>MLYAYGSGPKEDIADEFINAAEGFQTDSVDVSHGLVGAYNCYIYITSFALQALNKLYENVVQLSVTIGIMLAYWLGLFANWRILAILGISRKHSY</sequence>
<name>A0A2U1LX03_ARTAN</name>
<protein>
    <submittedName>
        <fullName evidence="2">Sugar transporter ERD6-like 6</fullName>
    </submittedName>
</protein>
<dbReference type="STRING" id="35608.A0A2U1LX03"/>